<comment type="caution">
    <text evidence="2">The sequence shown here is derived from an EMBL/GenBank/DDBJ whole genome shotgun (WGS) entry which is preliminary data.</text>
</comment>
<sequence length="80" mass="8363">MTRNLQEQDSDVVYVSTIDARSGAPEPASPAGRGRRGNFRSVCCVLRDRWSYVGGGAAGRRQGEDPRGGRGGDGDGSGHG</sequence>
<accession>A0ABQ2LYT1</accession>
<evidence type="ECO:0000313" key="2">
    <source>
        <dbReference type="EMBL" id="GGO44730.1"/>
    </source>
</evidence>
<evidence type="ECO:0000313" key="3">
    <source>
        <dbReference type="Proteomes" id="UP000656881"/>
    </source>
</evidence>
<proteinExistence type="predicted"/>
<feature type="region of interest" description="Disordered" evidence="1">
    <location>
        <begin position="54"/>
        <end position="80"/>
    </location>
</feature>
<reference evidence="3" key="1">
    <citation type="journal article" date="2019" name="Int. J. Syst. Evol. Microbiol.">
        <title>The Global Catalogue of Microorganisms (GCM) 10K type strain sequencing project: providing services to taxonomists for standard genome sequencing and annotation.</title>
        <authorList>
            <consortium name="The Broad Institute Genomics Platform"/>
            <consortium name="The Broad Institute Genome Sequencing Center for Infectious Disease"/>
            <person name="Wu L."/>
            <person name="Ma J."/>
        </authorList>
    </citation>
    <scope>NUCLEOTIDE SEQUENCE [LARGE SCALE GENOMIC DNA]</scope>
    <source>
        <strain evidence="3">CGMCC 4.7349</strain>
    </source>
</reference>
<gene>
    <name evidence="2" type="ORF">GCM10012286_31670</name>
</gene>
<organism evidence="2 3">
    <name type="scientific">Streptomyces lasiicapitis</name>
    <dbReference type="NCBI Taxonomy" id="1923961"/>
    <lineage>
        <taxon>Bacteria</taxon>
        <taxon>Bacillati</taxon>
        <taxon>Actinomycetota</taxon>
        <taxon>Actinomycetes</taxon>
        <taxon>Kitasatosporales</taxon>
        <taxon>Streptomycetaceae</taxon>
        <taxon>Streptomyces</taxon>
    </lineage>
</organism>
<evidence type="ECO:0000256" key="1">
    <source>
        <dbReference type="SAM" id="MobiDB-lite"/>
    </source>
</evidence>
<dbReference type="EMBL" id="BMNG01000006">
    <property type="protein sequence ID" value="GGO44730.1"/>
    <property type="molecule type" value="Genomic_DNA"/>
</dbReference>
<feature type="compositionally biased region" description="Basic and acidic residues" evidence="1">
    <location>
        <begin position="61"/>
        <end position="80"/>
    </location>
</feature>
<protein>
    <submittedName>
        <fullName evidence="2">Uncharacterized protein</fullName>
    </submittedName>
</protein>
<keyword evidence="3" id="KW-1185">Reference proteome</keyword>
<dbReference type="Proteomes" id="UP000656881">
    <property type="component" value="Unassembled WGS sequence"/>
</dbReference>
<feature type="region of interest" description="Disordered" evidence="1">
    <location>
        <begin position="19"/>
        <end position="38"/>
    </location>
</feature>
<name>A0ABQ2LYT1_9ACTN</name>